<dbReference type="InterPro" id="IPR013149">
    <property type="entry name" value="ADH-like_C"/>
</dbReference>
<dbReference type="GO" id="GO:0046872">
    <property type="term" value="F:metal ion binding"/>
    <property type="evidence" value="ECO:0007669"/>
    <property type="project" value="UniProtKB-KW"/>
</dbReference>
<dbReference type="InterPro" id="IPR013154">
    <property type="entry name" value="ADH-like_N"/>
</dbReference>
<dbReference type="InterPro" id="IPR011032">
    <property type="entry name" value="GroES-like_sf"/>
</dbReference>
<comment type="caution">
    <text evidence="6">The sequence shown here is derived from an EMBL/GenBank/DDBJ whole genome shotgun (WGS) entry which is preliminary data.</text>
</comment>
<evidence type="ECO:0000256" key="1">
    <source>
        <dbReference type="ARBA" id="ARBA00001947"/>
    </source>
</evidence>
<dbReference type="Gene3D" id="3.90.180.10">
    <property type="entry name" value="Medium-chain alcohol dehydrogenases, catalytic domain"/>
    <property type="match status" value="2"/>
</dbReference>
<dbReference type="Pfam" id="PF08240">
    <property type="entry name" value="ADH_N"/>
    <property type="match status" value="1"/>
</dbReference>
<feature type="domain" description="Alcohol dehydrogenase-like C-terminal" evidence="4">
    <location>
        <begin position="170"/>
        <end position="237"/>
    </location>
</feature>
<feature type="domain" description="Alcohol dehydrogenase-like N-terminal" evidence="5">
    <location>
        <begin position="37"/>
        <end position="128"/>
    </location>
</feature>
<accession>A0A9W6C3U2</accession>
<dbReference type="Gene3D" id="3.40.50.720">
    <property type="entry name" value="NAD(P)-binding Rossmann-like Domain"/>
    <property type="match status" value="1"/>
</dbReference>
<dbReference type="AlphaFoldDB" id="A0A9W6C3U2"/>
<evidence type="ECO:0000256" key="3">
    <source>
        <dbReference type="ARBA" id="ARBA00022833"/>
    </source>
</evidence>
<dbReference type="PANTHER" id="PTHR42813:SF7">
    <property type="entry name" value="ALCOHOL DEHYDROGENASE (ZN-DEPENDENT)-RELATED"/>
    <property type="match status" value="1"/>
</dbReference>
<protein>
    <submittedName>
        <fullName evidence="6">Uncharacterized protein</fullName>
    </submittedName>
</protein>
<evidence type="ECO:0000313" key="6">
    <source>
        <dbReference type="EMBL" id="GLC63048.1"/>
    </source>
</evidence>
<proteinExistence type="predicted"/>
<reference evidence="6 7" key="1">
    <citation type="journal article" date="2023" name="Commun. Biol.">
        <title>Reorganization of the ancestral sex-determining regions during the evolution of trioecy in Pleodorina starrii.</title>
        <authorList>
            <person name="Takahashi K."/>
            <person name="Suzuki S."/>
            <person name="Kawai-Toyooka H."/>
            <person name="Yamamoto K."/>
            <person name="Hamaji T."/>
            <person name="Ootsuki R."/>
            <person name="Yamaguchi H."/>
            <person name="Kawachi M."/>
            <person name="Higashiyama T."/>
            <person name="Nozaki H."/>
        </authorList>
    </citation>
    <scope>NUCLEOTIDE SEQUENCE [LARGE SCALE GENOMIC DNA]</scope>
    <source>
        <strain evidence="6 7">NIES-4479</strain>
    </source>
</reference>
<keyword evidence="2" id="KW-0479">Metal-binding</keyword>
<dbReference type="InterPro" id="IPR036291">
    <property type="entry name" value="NAD(P)-bd_dom_sf"/>
</dbReference>
<evidence type="ECO:0000256" key="2">
    <source>
        <dbReference type="ARBA" id="ARBA00022723"/>
    </source>
</evidence>
<dbReference type="SUPFAM" id="SSF51735">
    <property type="entry name" value="NAD(P)-binding Rossmann-fold domains"/>
    <property type="match status" value="1"/>
</dbReference>
<organism evidence="6 7">
    <name type="scientific">Pleodorina starrii</name>
    <dbReference type="NCBI Taxonomy" id="330485"/>
    <lineage>
        <taxon>Eukaryota</taxon>
        <taxon>Viridiplantae</taxon>
        <taxon>Chlorophyta</taxon>
        <taxon>core chlorophytes</taxon>
        <taxon>Chlorophyceae</taxon>
        <taxon>CS clade</taxon>
        <taxon>Chlamydomonadales</taxon>
        <taxon>Volvocaceae</taxon>
        <taxon>Pleodorina</taxon>
    </lineage>
</organism>
<evidence type="ECO:0000259" key="5">
    <source>
        <dbReference type="Pfam" id="PF08240"/>
    </source>
</evidence>
<dbReference type="SUPFAM" id="SSF50129">
    <property type="entry name" value="GroES-like"/>
    <property type="match status" value="1"/>
</dbReference>
<dbReference type="Proteomes" id="UP001165080">
    <property type="component" value="Unassembled WGS sequence"/>
</dbReference>
<keyword evidence="7" id="KW-1185">Reference proteome</keyword>
<gene>
    <name evidence="6" type="primary">PLESTB004203</name>
    <name evidence="6" type="ORF">PLESTB_001975300</name>
</gene>
<evidence type="ECO:0000259" key="4">
    <source>
        <dbReference type="Pfam" id="PF00107"/>
    </source>
</evidence>
<name>A0A9W6C3U2_9CHLO</name>
<evidence type="ECO:0000313" key="7">
    <source>
        <dbReference type="Proteomes" id="UP001165080"/>
    </source>
</evidence>
<sequence length="383" mass="40544">MQFNQDDEGARLMKALVWHGEGDIRLDNVADPSIQDPNDAIVRITRSAICGTDLHFIRGTMAGMHEGTILGHEAVGVVEETAQCDVANPNGPAAGTCFFGGPAPTGPVDGLQAEYARIPWASNTLIPIPGNVSDDDAILLSDIFPTAWFGAQLAGIRRGDTVAVYGAGIVGQLAIASAYRQGAGRVWAVDGVQTRLVKALEQNAEVIDFNQEDPVEAIMDATMGVGVDAVIEAVGVDAQRPARGPAAEKYAARTEQFDAEVAQTAPETNVQGENWVPGNAPSLSAQWAVESVAKYGRIGMIGVFSPDLTSFPIGQATNKNLTLRAGNCDHRSVTAPLLDLVAAGLFDPAPFVTQHEPIDNAVEAYLSFDRRDEGWLKTVLTTG</sequence>
<dbReference type="PANTHER" id="PTHR42813">
    <property type="entry name" value="ZINC-TYPE ALCOHOL DEHYDROGENASE-LIKE"/>
    <property type="match status" value="1"/>
</dbReference>
<dbReference type="EMBL" id="BRXU01000081">
    <property type="protein sequence ID" value="GLC63048.1"/>
    <property type="molecule type" value="Genomic_DNA"/>
</dbReference>
<keyword evidence="3" id="KW-0862">Zinc</keyword>
<comment type="cofactor">
    <cofactor evidence="1">
        <name>Zn(2+)</name>
        <dbReference type="ChEBI" id="CHEBI:29105"/>
    </cofactor>
</comment>
<dbReference type="Pfam" id="PF00107">
    <property type="entry name" value="ADH_zinc_N"/>
    <property type="match status" value="1"/>
</dbReference>